<reference evidence="2" key="1">
    <citation type="submission" date="2020-02" db="EMBL/GenBank/DDBJ databases">
        <authorList>
            <person name="Meier V. D."/>
        </authorList>
    </citation>
    <scope>NUCLEOTIDE SEQUENCE</scope>
    <source>
        <strain evidence="2">AVDCRST_MAG12</strain>
    </source>
</reference>
<name>A0A6J4RA32_9ACTN</name>
<dbReference type="EMBL" id="CADCVK010000020">
    <property type="protein sequence ID" value="CAA9464499.1"/>
    <property type="molecule type" value="Genomic_DNA"/>
</dbReference>
<organism evidence="2">
    <name type="scientific">uncultured Rubrobacteraceae bacterium</name>
    <dbReference type="NCBI Taxonomy" id="349277"/>
    <lineage>
        <taxon>Bacteria</taxon>
        <taxon>Bacillati</taxon>
        <taxon>Actinomycetota</taxon>
        <taxon>Rubrobacteria</taxon>
        <taxon>Rubrobacterales</taxon>
        <taxon>Rubrobacteraceae</taxon>
        <taxon>environmental samples</taxon>
    </lineage>
</organism>
<evidence type="ECO:0000313" key="2">
    <source>
        <dbReference type="EMBL" id="CAA9464499.1"/>
    </source>
</evidence>
<feature type="non-terminal residue" evidence="2">
    <location>
        <position position="1"/>
    </location>
</feature>
<accession>A0A6J4RA32</accession>
<protein>
    <submittedName>
        <fullName evidence="2">Uncharacterized protein</fullName>
    </submittedName>
</protein>
<feature type="non-terminal residue" evidence="2">
    <location>
        <position position="89"/>
    </location>
</feature>
<gene>
    <name evidence="2" type="ORF">AVDCRST_MAG12-140</name>
</gene>
<feature type="region of interest" description="Disordered" evidence="1">
    <location>
        <begin position="1"/>
        <end position="89"/>
    </location>
</feature>
<proteinExistence type="predicted"/>
<dbReference type="AlphaFoldDB" id="A0A6J4RA32"/>
<evidence type="ECO:0000256" key="1">
    <source>
        <dbReference type="SAM" id="MobiDB-lite"/>
    </source>
</evidence>
<feature type="compositionally biased region" description="Low complexity" evidence="1">
    <location>
        <begin position="8"/>
        <end position="73"/>
    </location>
</feature>
<sequence>CCRRSRWSARSPYSPPTRRTSSGGWTWTTSPTSSPTWSAPRSWRWSPWWRSSSVSSCSKASGRSSASGRWSRSCAETPRAGRTAAGSTD</sequence>